<comment type="caution">
    <text evidence="6">The sequence shown here is derived from an EMBL/GenBank/DDBJ whole genome shotgun (WGS) entry which is preliminary data.</text>
</comment>
<gene>
    <name evidence="6" type="ORF">HMPREF9087_2333</name>
</gene>
<dbReference type="AlphaFoldDB" id="F0ELP1"/>
<dbReference type="PRINTS" id="PR00039">
    <property type="entry name" value="HTHLYSR"/>
</dbReference>
<dbReference type="GO" id="GO:0003677">
    <property type="term" value="F:DNA binding"/>
    <property type="evidence" value="ECO:0007669"/>
    <property type="project" value="UniProtKB-KW"/>
</dbReference>
<reference evidence="6 7" key="1">
    <citation type="submission" date="2011-01" db="EMBL/GenBank/DDBJ databases">
        <authorList>
            <person name="Muzny D."/>
            <person name="Qin X."/>
            <person name="Deng J."/>
            <person name="Jiang H."/>
            <person name="Liu Y."/>
            <person name="Qu J."/>
            <person name="Song X.-Z."/>
            <person name="Zhang L."/>
            <person name="Thornton R."/>
            <person name="Coyle M."/>
            <person name="Francisco L."/>
            <person name="Jackson L."/>
            <person name="Javaid M."/>
            <person name="Korchina V."/>
            <person name="Kovar C."/>
            <person name="Mata R."/>
            <person name="Mathew T."/>
            <person name="Ngo R."/>
            <person name="Nguyen L."/>
            <person name="Nguyen N."/>
            <person name="Okwuonu G."/>
            <person name="Ongeri F."/>
            <person name="Pham C."/>
            <person name="Simmons D."/>
            <person name="Wilczek-Boney K."/>
            <person name="Hale W."/>
            <person name="Jakkamsetti A."/>
            <person name="Pham P."/>
            <person name="Ruth R."/>
            <person name="San Lucas F."/>
            <person name="Warren J."/>
            <person name="Zhang J."/>
            <person name="Zhao Z."/>
            <person name="Zhou C."/>
            <person name="Zhu D."/>
            <person name="Lee S."/>
            <person name="Bess C."/>
            <person name="Blankenburg K."/>
            <person name="Forbes L."/>
            <person name="Fu Q."/>
            <person name="Gubbala S."/>
            <person name="Hirani K."/>
            <person name="Jayaseelan J.C."/>
            <person name="Lara F."/>
            <person name="Munidasa M."/>
            <person name="Palculict T."/>
            <person name="Patil S."/>
            <person name="Pu L.-L."/>
            <person name="Saada N."/>
            <person name="Tang L."/>
            <person name="Weissenberger G."/>
            <person name="Zhu Y."/>
            <person name="Hemphill L."/>
            <person name="Shang Y."/>
            <person name="Youmans B."/>
            <person name="Ayvaz T."/>
            <person name="Ross M."/>
            <person name="Santibanez J."/>
            <person name="Aqrawi P."/>
            <person name="Gross S."/>
            <person name="Joshi V."/>
            <person name="Fowler G."/>
            <person name="Nazareth L."/>
            <person name="Reid J."/>
            <person name="Worley K."/>
            <person name="Petrosino J."/>
            <person name="Highlander S."/>
            <person name="Gibbs R."/>
        </authorList>
    </citation>
    <scope>NUCLEOTIDE SEQUENCE [LARGE SCALE GENOMIC DNA]</scope>
    <source>
        <strain evidence="6 7">ATCC 12755</strain>
    </source>
</reference>
<evidence type="ECO:0000259" key="5">
    <source>
        <dbReference type="PROSITE" id="PS50931"/>
    </source>
</evidence>
<feature type="domain" description="HTH lysR-type" evidence="5">
    <location>
        <begin position="15"/>
        <end position="72"/>
    </location>
</feature>
<evidence type="ECO:0000313" key="7">
    <source>
        <dbReference type="Proteomes" id="UP000004835"/>
    </source>
</evidence>
<evidence type="ECO:0000256" key="1">
    <source>
        <dbReference type="ARBA" id="ARBA00009437"/>
    </source>
</evidence>
<evidence type="ECO:0000256" key="4">
    <source>
        <dbReference type="ARBA" id="ARBA00023163"/>
    </source>
</evidence>
<dbReference type="Gene3D" id="1.10.10.10">
    <property type="entry name" value="Winged helix-like DNA-binding domain superfamily/Winged helix DNA-binding domain"/>
    <property type="match status" value="1"/>
</dbReference>
<protein>
    <submittedName>
        <fullName evidence="6">Transcriptional regulator, LysR family</fullName>
    </submittedName>
</protein>
<dbReference type="InterPro" id="IPR000847">
    <property type="entry name" value="LysR_HTH_N"/>
</dbReference>
<dbReference type="SUPFAM" id="SSF53850">
    <property type="entry name" value="Periplasmic binding protein-like II"/>
    <property type="match status" value="1"/>
</dbReference>
<keyword evidence="4" id="KW-0804">Transcription</keyword>
<sequence length="298" mass="33813">MNIHNQKVWKEEYLMNLDHLRYFKKVAESKNITQSAQELYISQPALSRAMKHLESELGVPLFYHAGRHIELTMYAEEFYPYVVETLARFDEGMSAIQALNGEMVPAVTIYSEVASVSLPNLVATFVEKHPEIQLSIKQHGSKETNKEQAFYITSEPKNGLTNLPIFTEPILLAIPKKHPMAEKKDLQVADIQHVPLLMLVENSPLRRTIDEAFEAKKISLTIGSTTDDPATLRSLINQGLGITFFPKITWGYEDEAPFVLRELADFPLSRTIYLASSFTKGHPMTKLIAKTLIEFYLG</sequence>
<dbReference type="Proteomes" id="UP000004835">
    <property type="component" value="Unassembled WGS sequence"/>
</dbReference>
<dbReference type="InterPro" id="IPR036390">
    <property type="entry name" value="WH_DNA-bd_sf"/>
</dbReference>
<evidence type="ECO:0000313" key="6">
    <source>
        <dbReference type="EMBL" id="EGC68975.1"/>
    </source>
</evidence>
<dbReference type="InterPro" id="IPR050950">
    <property type="entry name" value="HTH-type_LysR_regulators"/>
</dbReference>
<dbReference type="InterPro" id="IPR036388">
    <property type="entry name" value="WH-like_DNA-bd_sf"/>
</dbReference>
<dbReference type="CDD" id="cd05466">
    <property type="entry name" value="PBP2_LTTR_substrate"/>
    <property type="match status" value="1"/>
</dbReference>
<evidence type="ECO:0000256" key="2">
    <source>
        <dbReference type="ARBA" id="ARBA00023015"/>
    </source>
</evidence>
<dbReference type="Pfam" id="PF00126">
    <property type="entry name" value="HTH_1"/>
    <property type="match status" value="1"/>
</dbReference>
<proteinExistence type="inferred from homology"/>
<dbReference type="InterPro" id="IPR005119">
    <property type="entry name" value="LysR_subst-bd"/>
</dbReference>
<evidence type="ECO:0000256" key="3">
    <source>
        <dbReference type="ARBA" id="ARBA00023125"/>
    </source>
</evidence>
<accession>F0ELP1</accession>
<comment type="similarity">
    <text evidence="1">Belongs to the LysR transcriptional regulatory family.</text>
</comment>
<dbReference type="PANTHER" id="PTHR30419">
    <property type="entry name" value="HTH-TYPE TRANSCRIPTIONAL REGULATOR YBHD"/>
    <property type="match status" value="1"/>
</dbReference>
<keyword evidence="3" id="KW-0238">DNA-binding</keyword>
<dbReference type="GO" id="GO:0005829">
    <property type="term" value="C:cytosol"/>
    <property type="evidence" value="ECO:0007669"/>
    <property type="project" value="TreeGrafter"/>
</dbReference>
<organism evidence="6 7">
    <name type="scientific">Enterococcus casseliflavus ATCC 12755</name>
    <dbReference type="NCBI Taxonomy" id="888066"/>
    <lineage>
        <taxon>Bacteria</taxon>
        <taxon>Bacillati</taxon>
        <taxon>Bacillota</taxon>
        <taxon>Bacilli</taxon>
        <taxon>Lactobacillales</taxon>
        <taxon>Enterococcaceae</taxon>
        <taxon>Enterococcus</taxon>
    </lineage>
</organism>
<dbReference type="Pfam" id="PF03466">
    <property type="entry name" value="LysR_substrate"/>
    <property type="match status" value="1"/>
</dbReference>
<dbReference type="EMBL" id="AEWT01000021">
    <property type="protein sequence ID" value="EGC68975.1"/>
    <property type="molecule type" value="Genomic_DNA"/>
</dbReference>
<dbReference type="PROSITE" id="PS50931">
    <property type="entry name" value="HTH_LYSR"/>
    <property type="match status" value="1"/>
</dbReference>
<name>F0ELP1_ENTCA</name>
<keyword evidence="2" id="KW-0805">Transcription regulation</keyword>
<dbReference type="HOGENOM" id="CLU_039613_6_2_9"/>
<dbReference type="Gene3D" id="3.40.190.290">
    <property type="match status" value="1"/>
</dbReference>
<dbReference type="GO" id="GO:0003700">
    <property type="term" value="F:DNA-binding transcription factor activity"/>
    <property type="evidence" value="ECO:0007669"/>
    <property type="project" value="InterPro"/>
</dbReference>
<dbReference type="FunFam" id="1.10.10.10:FF:000001">
    <property type="entry name" value="LysR family transcriptional regulator"/>
    <property type="match status" value="1"/>
</dbReference>
<dbReference type="SUPFAM" id="SSF46785">
    <property type="entry name" value="Winged helix' DNA-binding domain"/>
    <property type="match status" value="1"/>
</dbReference>